<evidence type="ECO:0008006" key="3">
    <source>
        <dbReference type="Google" id="ProtNLM"/>
    </source>
</evidence>
<dbReference type="EMBL" id="CP003620">
    <property type="protein sequence ID" value="AFZ12605.1"/>
    <property type="molecule type" value="Genomic_DNA"/>
</dbReference>
<proteinExistence type="predicted"/>
<reference evidence="1 2" key="1">
    <citation type="submission" date="2012-06" db="EMBL/GenBank/DDBJ databases">
        <title>Finished chromosome of genome of Crinalium epipsammum PCC 9333.</title>
        <authorList>
            <consortium name="US DOE Joint Genome Institute"/>
            <person name="Gugger M."/>
            <person name="Coursin T."/>
            <person name="Rippka R."/>
            <person name="Tandeau De Marsac N."/>
            <person name="Huntemann M."/>
            <person name="Wei C.-L."/>
            <person name="Han J."/>
            <person name="Detter J.C."/>
            <person name="Han C."/>
            <person name="Tapia R."/>
            <person name="Davenport K."/>
            <person name="Daligault H."/>
            <person name="Erkkila T."/>
            <person name="Gu W."/>
            <person name="Munk A.C.C."/>
            <person name="Teshima H."/>
            <person name="Xu Y."/>
            <person name="Chain P."/>
            <person name="Chen A."/>
            <person name="Krypides N."/>
            <person name="Mavromatis K."/>
            <person name="Markowitz V."/>
            <person name="Szeto E."/>
            <person name="Ivanova N."/>
            <person name="Mikhailova N."/>
            <person name="Ovchinnikova G."/>
            <person name="Pagani I."/>
            <person name="Pati A."/>
            <person name="Goodwin L."/>
            <person name="Peters L."/>
            <person name="Pitluck S."/>
            <person name="Woyke T."/>
            <person name="Kerfeld C."/>
        </authorList>
    </citation>
    <scope>NUCLEOTIDE SEQUENCE [LARGE SCALE GENOMIC DNA]</scope>
    <source>
        <strain evidence="1 2">PCC 9333</strain>
    </source>
</reference>
<dbReference type="KEGG" id="cep:Cri9333_1718"/>
<evidence type="ECO:0000313" key="1">
    <source>
        <dbReference type="EMBL" id="AFZ12605.1"/>
    </source>
</evidence>
<dbReference type="RefSeq" id="WP_015202725.1">
    <property type="nucleotide sequence ID" value="NC_019753.1"/>
</dbReference>
<organism evidence="1 2">
    <name type="scientific">Crinalium epipsammum PCC 9333</name>
    <dbReference type="NCBI Taxonomy" id="1173022"/>
    <lineage>
        <taxon>Bacteria</taxon>
        <taxon>Bacillati</taxon>
        <taxon>Cyanobacteriota</taxon>
        <taxon>Cyanophyceae</taxon>
        <taxon>Gomontiellales</taxon>
        <taxon>Gomontiellaceae</taxon>
        <taxon>Crinalium</taxon>
    </lineage>
</organism>
<dbReference type="eggNOG" id="ENOG5032Y9E">
    <property type="taxonomic scope" value="Bacteria"/>
</dbReference>
<name>K9VZM6_9CYAN</name>
<dbReference type="PATRIC" id="fig|1173022.3.peg.1857"/>
<dbReference type="OrthoDB" id="515557at2"/>
<keyword evidence="2" id="KW-1185">Reference proteome</keyword>
<sequence length="103" mass="11469">MNGIQAINLSLITSLFINLIPLTVQKAWGLPPKEDVPEEVLRTEIITEARSPIDGKLLSAAEYAQLQAQLQSPGVAPLDPKIRETIFLLRIRQLFRSLGIPIR</sequence>
<protein>
    <recommendedName>
        <fullName evidence="3">Glutathione S-transferase</fullName>
    </recommendedName>
</protein>
<dbReference type="Proteomes" id="UP000010472">
    <property type="component" value="Chromosome"/>
</dbReference>
<dbReference type="STRING" id="1173022.Cri9333_1718"/>
<evidence type="ECO:0000313" key="2">
    <source>
        <dbReference type="Proteomes" id="UP000010472"/>
    </source>
</evidence>
<dbReference type="HOGENOM" id="CLU_163891_0_0_3"/>
<dbReference type="AlphaFoldDB" id="K9VZM6"/>
<accession>K9VZM6</accession>
<gene>
    <name evidence="1" type="ORF">Cri9333_1718</name>
</gene>